<proteinExistence type="predicted"/>
<comment type="caution">
    <text evidence="1">The sequence shown here is derived from an EMBL/GenBank/DDBJ whole genome shotgun (WGS) entry which is preliminary data.</text>
</comment>
<name>A0A917HDF9_9BACT</name>
<reference evidence="1" key="1">
    <citation type="journal article" date="2014" name="Int. J. Syst. Evol. Microbiol.">
        <title>Complete genome sequence of Corynebacterium casei LMG S-19264T (=DSM 44701T), isolated from a smear-ripened cheese.</title>
        <authorList>
            <consortium name="US DOE Joint Genome Institute (JGI-PGF)"/>
            <person name="Walter F."/>
            <person name="Albersmeier A."/>
            <person name="Kalinowski J."/>
            <person name="Ruckert C."/>
        </authorList>
    </citation>
    <scope>NUCLEOTIDE SEQUENCE</scope>
    <source>
        <strain evidence="1">CGMCC 1.12997</strain>
    </source>
</reference>
<sequence length="74" mass="9388">MFDRWRSQILGLRLHHHLALRRCYFYFCMAMRRLVNRLMDWFVYRLGSRFRHRDSYSMVRLMLMHRQRLGIGRP</sequence>
<reference evidence="1" key="2">
    <citation type="submission" date="2020-09" db="EMBL/GenBank/DDBJ databases">
        <authorList>
            <person name="Sun Q."/>
            <person name="Zhou Y."/>
        </authorList>
    </citation>
    <scope>NUCLEOTIDE SEQUENCE</scope>
    <source>
        <strain evidence="1">CGMCC 1.12997</strain>
    </source>
</reference>
<accession>A0A917HDF9</accession>
<organism evidence="1 2">
    <name type="scientific">Edaphobacter dinghuensis</name>
    <dbReference type="NCBI Taxonomy" id="1560005"/>
    <lineage>
        <taxon>Bacteria</taxon>
        <taxon>Pseudomonadati</taxon>
        <taxon>Acidobacteriota</taxon>
        <taxon>Terriglobia</taxon>
        <taxon>Terriglobales</taxon>
        <taxon>Acidobacteriaceae</taxon>
        <taxon>Edaphobacter</taxon>
    </lineage>
</organism>
<dbReference type="EMBL" id="BMGT01000002">
    <property type="protein sequence ID" value="GGG75297.1"/>
    <property type="molecule type" value="Genomic_DNA"/>
</dbReference>
<dbReference type="Proteomes" id="UP000647241">
    <property type="component" value="Unassembled WGS sequence"/>
</dbReference>
<gene>
    <name evidence="1" type="ORF">GCM10011585_17650</name>
</gene>
<evidence type="ECO:0000313" key="2">
    <source>
        <dbReference type="Proteomes" id="UP000647241"/>
    </source>
</evidence>
<evidence type="ECO:0000313" key="1">
    <source>
        <dbReference type="EMBL" id="GGG75297.1"/>
    </source>
</evidence>
<dbReference type="AlphaFoldDB" id="A0A917HDF9"/>
<protein>
    <submittedName>
        <fullName evidence="1">Uncharacterized protein</fullName>
    </submittedName>
</protein>
<keyword evidence="2" id="KW-1185">Reference proteome</keyword>